<sequence length="332" mass="38934">MKLEITNTYLKGRIFWGQKYFKNILYDSLKVFLPAFVFSSMFLVAKINVSILLLIAFPVVLTSAFIGLCFVLYGTSSIYCDEDIFRLKVSFGHSVELPISKISQFYLKKDITRSTLLGQPFVTLYLRTKEENDIRCFGRHSLPSEEGRRLEEHIEQFIGIDDHYIHGEYHERGIQKDVFTAKKPIDTVTTEETITLNTEEYLVERKFQYEWNKGRIDHALWATNGTDDVKIYVVNDQYYLEKSINFSKLLAPYIKNNCIDLDKIPLMLMYEDTSFVKTTSDKGKFFKRDFEKEEVNVEHIMLFASTDYLRICKYGKINIEITHGKLAFQNEY</sequence>
<evidence type="ECO:0000256" key="1">
    <source>
        <dbReference type="SAM" id="Phobius"/>
    </source>
</evidence>
<dbReference type="RefSeq" id="WP_126616142.1">
    <property type="nucleotide sequence ID" value="NZ_CP034562.1"/>
</dbReference>
<organism evidence="2 3">
    <name type="scientific">Flammeovirga pectinis</name>
    <dbReference type="NCBI Taxonomy" id="2494373"/>
    <lineage>
        <taxon>Bacteria</taxon>
        <taxon>Pseudomonadati</taxon>
        <taxon>Bacteroidota</taxon>
        <taxon>Cytophagia</taxon>
        <taxon>Cytophagales</taxon>
        <taxon>Flammeovirgaceae</taxon>
        <taxon>Flammeovirga</taxon>
    </lineage>
</organism>
<reference evidence="2 3" key="1">
    <citation type="submission" date="2018-12" db="EMBL/GenBank/DDBJ databases">
        <title>Flammeovirga pectinis sp. nov., isolated from the gut of the Korean scallop, Patinopecten yessoensis.</title>
        <authorList>
            <person name="Bae J.-W."/>
            <person name="Jeong Y.-S."/>
            <person name="Kang W."/>
        </authorList>
    </citation>
    <scope>NUCLEOTIDE SEQUENCE [LARGE SCALE GENOMIC DNA]</scope>
    <source>
        <strain evidence="2 3">L12M1</strain>
    </source>
</reference>
<name>A0A3Q9FMF3_9BACT</name>
<protein>
    <submittedName>
        <fullName evidence="2">Uncharacterized protein</fullName>
    </submittedName>
</protein>
<feature type="transmembrane region" description="Helical" evidence="1">
    <location>
        <begin position="51"/>
        <end position="73"/>
    </location>
</feature>
<keyword evidence="1" id="KW-0472">Membrane</keyword>
<dbReference type="Proteomes" id="UP000267268">
    <property type="component" value="Chromosome 1"/>
</dbReference>
<dbReference type="OrthoDB" id="975560at2"/>
<gene>
    <name evidence="2" type="ORF">EI427_15070</name>
</gene>
<dbReference type="EMBL" id="CP034562">
    <property type="protein sequence ID" value="AZQ63497.1"/>
    <property type="molecule type" value="Genomic_DNA"/>
</dbReference>
<evidence type="ECO:0000313" key="2">
    <source>
        <dbReference type="EMBL" id="AZQ63497.1"/>
    </source>
</evidence>
<keyword evidence="3" id="KW-1185">Reference proteome</keyword>
<keyword evidence="1" id="KW-0812">Transmembrane</keyword>
<dbReference type="AlphaFoldDB" id="A0A3Q9FMF3"/>
<accession>A0A3Q9FMF3</accession>
<evidence type="ECO:0000313" key="3">
    <source>
        <dbReference type="Proteomes" id="UP000267268"/>
    </source>
</evidence>
<dbReference type="KEGG" id="fll:EI427_15070"/>
<keyword evidence="1" id="KW-1133">Transmembrane helix</keyword>
<feature type="transmembrane region" description="Helical" evidence="1">
    <location>
        <begin position="24"/>
        <end position="44"/>
    </location>
</feature>
<proteinExistence type="predicted"/>